<dbReference type="PANTHER" id="PTHR22803">
    <property type="entry name" value="MANNOSE, PHOSPHOLIPASE, LECTIN RECEPTOR RELATED"/>
    <property type="match status" value="1"/>
</dbReference>
<dbReference type="Pfam" id="PF00059">
    <property type="entry name" value="Lectin_C"/>
    <property type="match status" value="1"/>
</dbReference>
<dbReference type="EMBL" id="NEDP02005424">
    <property type="protein sequence ID" value="OWF41072.1"/>
    <property type="molecule type" value="Genomic_DNA"/>
</dbReference>
<dbReference type="Proteomes" id="UP000242188">
    <property type="component" value="Unassembled WGS sequence"/>
</dbReference>
<comment type="caution">
    <text evidence="3">The sequence shown here is derived from an EMBL/GenBank/DDBJ whole genome shotgun (WGS) entry which is preliminary data.</text>
</comment>
<feature type="chain" id="PRO_5012803927" evidence="1">
    <location>
        <begin position="24"/>
        <end position="258"/>
    </location>
</feature>
<keyword evidence="3" id="KW-0675">Receptor</keyword>
<dbReference type="OrthoDB" id="6050186at2759"/>
<reference evidence="3 4" key="1">
    <citation type="journal article" date="2017" name="Nat. Ecol. Evol.">
        <title>Scallop genome provides insights into evolution of bilaterian karyotype and development.</title>
        <authorList>
            <person name="Wang S."/>
            <person name="Zhang J."/>
            <person name="Jiao W."/>
            <person name="Li J."/>
            <person name="Xun X."/>
            <person name="Sun Y."/>
            <person name="Guo X."/>
            <person name="Huan P."/>
            <person name="Dong B."/>
            <person name="Zhang L."/>
            <person name="Hu X."/>
            <person name="Sun X."/>
            <person name="Wang J."/>
            <person name="Zhao C."/>
            <person name="Wang Y."/>
            <person name="Wang D."/>
            <person name="Huang X."/>
            <person name="Wang R."/>
            <person name="Lv J."/>
            <person name="Li Y."/>
            <person name="Zhang Z."/>
            <person name="Liu B."/>
            <person name="Lu W."/>
            <person name="Hui Y."/>
            <person name="Liang J."/>
            <person name="Zhou Z."/>
            <person name="Hou R."/>
            <person name="Li X."/>
            <person name="Liu Y."/>
            <person name="Li H."/>
            <person name="Ning X."/>
            <person name="Lin Y."/>
            <person name="Zhao L."/>
            <person name="Xing Q."/>
            <person name="Dou J."/>
            <person name="Li Y."/>
            <person name="Mao J."/>
            <person name="Guo H."/>
            <person name="Dou H."/>
            <person name="Li T."/>
            <person name="Mu C."/>
            <person name="Jiang W."/>
            <person name="Fu Q."/>
            <person name="Fu X."/>
            <person name="Miao Y."/>
            <person name="Liu J."/>
            <person name="Yu Q."/>
            <person name="Li R."/>
            <person name="Liao H."/>
            <person name="Li X."/>
            <person name="Kong Y."/>
            <person name="Jiang Z."/>
            <person name="Chourrout D."/>
            <person name="Li R."/>
            <person name="Bao Z."/>
        </authorList>
    </citation>
    <scope>NUCLEOTIDE SEQUENCE [LARGE SCALE GENOMIC DNA]</scope>
    <source>
        <strain evidence="3 4">PY_sf001</strain>
    </source>
</reference>
<dbReference type="AlphaFoldDB" id="A0A210PX90"/>
<keyword evidence="4" id="KW-1185">Reference proteome</keyword>
<dbReference type="Gene3D" id="3.10.100.10">
    <property type="entry name" value="Mannose-Binding Protein A, subunit A"/>
    <property type="match status" value="1"/>
</dbReference>
<evidence type="ECO:0000313" key="4">
    <source>
        <dbReference type="Proteomes" id="UP000242188"/>
    </source>
</evidence>
<dbReference type="InterPro" id="IPR050111">
    <property type="entry name" value="C-type_lectin/snaclec_domain"/>
</dbReference>
<evidence type="ECO:0000259" key="2">
    <source>
        <dbReference type="PROSITE" id="PS50041"/>
    </source>
</evidence>
<accession>A0A210PX90</accession>
<feature type="signal peptide" evidence="1">
    <location>
        <begin position="1"/>
        <end position="23"/>
    </location>
</feature>
<gene>
    <name evidence="3" type="ORF">KP79_PYT21040</name>
</gene>
<dbReference type="InterPro" id="IPR016187">
    <property type="entry name" value="CTDL_fold"/>
</dbReference>
<dbReference type="InterPro" id="IPR001304">
    <property type="entry name" value="C-type_lectin-like"/>
</dbReference>
<sequence>MSVLSEAAITLFVLLLFTGGTESSIDSCPASLTRNQFLQEFGDYCFQFIHVEKTWVDARKDCNHRGGDLVQVVDLDFQKFILNTLREVLHWDRHGVWIGATDHDVEQKWMWVTGQVLNWTNWMPGEGPQHTGGFLFAPSHESEDCAQIRLDDTLGRWHDYRCSGVGVHYSYICQYFKPVSTGQATAPIGNGQTTGSATYPPHIPTSGIDMTTNQQIVQTSRPVTSESVKFSTEHLAMSVLQGITLGSKRLQNDEKADD</sequence>
<dbReference type="SUPFAM" id="SSF56436">
    <property type="entry name" value="C-type lectin-like"/>
    <property type="match status" value="1"/>
</dbReference>
<evidence type="ECO:0000256" key="1">
    <source>
        <dbReference type="SAM" id="SignalP"/>
    </source>
</evidence>
<dbReference type="SMART" id="SM00034">
    <property type="entry name" value="CLECT"/>
    <property type="match status" value="1"/>
</dbReference>
<dbReference type="CDD" id="cd00037">
    <property type="entry name" value="CLECT"/>
    <property type="match status" value="1"/>
</dbReference>
<dbReference type="PROSITE" id="PS50041">
    <property type="entry name" value="C_TYPE_LECTIN_2"/>
    <property type="match status" value="1"/>
</dbReference>
<evidence type="ECO:0000313" key="3">
    <source>
        <dbReference type="EMBL" id="OWF41072.1"/>
    </source>
</evidence>
<organism evidence="3 4">
    <name type="scientific">Mizuhopecten yessoensis</name>
    <name type="common">Japanese scallop</name>
    <name type="synonym">Patinopecten yessoensis</name>
    <dbReference type="NCBI Taxonomy" id="6573"/>
    <lineage>
        <taxon>Eukaryota</taxon>
        <taxon>Metazoa</taxon>
        <taxon>Spiralia</taxon>
        <taxon>Lophotrochozoa</taxon>
        <taxon>Mollusca</taxon>
        <taxon>Bivalvia</taxon>
        <taxon>Autobranchia</taxon>
        <taxon>Pteriomorphia</taxon>
        <taxon>Pectinida</taxon>
        <taxon>Pectinoidea</taxon>
        <taxon>Pectinidae</taxon>
        <taxon>Mizuhopecten</taxon>
    </lineage>
</organism>
<protein>
    <submittedName>
        <fullName evidence="3">Low affinity immunoglobulin epsilon Fc receptor</fullName>
    </submittedName>
</protein>
<dbReference type="InterPro" id="IPR016186">
    <property type="entry name" value="C-type_lectin-like/link_sf"/>
</dbReference>
<feature type="domain" description="C-type lectin" evidence="2">
    <location>
        <begin position="41"/>
        <end position="163"/>
    </location>
</feature>
<name>A0A210PX90_MIZYE</name>
<keyword evidence="1" id="KW-0732">Signal</keyword>
<proteinExistence type="predicted"/>